<name>A0A8J6QPM4_9BACT</name>
<evidence type="ECO:0000259" key="1">
    <source>
        <dbReference type="Pfam" id="PF02627"/>
    </source>
</evidence>
<sequence length="175" mass="19443">MSRIRTIDVQEGSAYVTSILKEIHQAFGYVPHLFSTYAHHPPLLEANWNKVKRVMMEGDLSRKTKEAIALLVSQDNGCNYCVAAHTGALQMIGLSDEEIEKISSQLDAADFSELERSLIRFARKANSDPHRVSDEEFQALKATGATDAQIVEALGVMEVFTAFNKFLDVLQVDLG</sequence>
<dbReference type="Proteomes" id="UP000632828">
    <property type="component" value="Unassembled WGS sequence"/>
</dbReference>
<comment type="caution">
    <text evidence="2">The sequence shown here is derived from an EMBL/GenBank/DDBJ whole genome shotgun (WGS) entry which is preliminary data.</text>
</comment>
<proteinExistence type="predicted"/>
<dbReference type="InterPro" id="IPR010195">
    <property type="entry name" value="Uncharacterised_peroxidase-rel"/>
</dbReference>
<dbReference type="InterPro" id="IPR004675">
    <property type="entry name" value="AhpD_core"/>
</dbReference>
<dbReference type="NCBIfam" id="TIGR00778">
    <property type="entry name" value="ahpD_dom"/>
    <property type="match status" value="1"/>
</dbReference>
<protein>
    <submittedName>
        <fullName evidence="2">Peroxidase-related enzyme</fullName>
    </submittedName>
</protein>
<dbReference type="SUPFAM" id="SSF69118">
    <property type="entry name" value="AhpD-like"/>
    <property type="match status" value="1"/>
</dbReference>
<reference evidence="2" key="1">
    <citation type="submission" date="2020-09" db="EMBL/GenBank/DDBJ databases">
        <title>Pelobacter alkaliphilus sp. nov., a novel anaerobic arsenate-reducing bacterium from terrestrial mud volcano.</title>
        <authorList>
            <person name="Khomyakova M.A."/>
            <person name="Merkel A.Y."/>
            <person name="Slobodkin A.I."/>
        </authorList>
    </citation>
    <scope>NUCLEOTIDE SEQUENCE</scope>
    <source>
        <strain evidence="2">M08fum</strain>
    </source>
</reference>
<dbReference type="GO" id="GO:0051920">
    <property type="term" value="F:peroxiredoxin activity"/>
    <property type="evidence" value="ECO:0007669"/>
    <property type="project" value="InterPro"/>
</dbReference>
<dbReference type="InterPro" id="IPR003779">
    <property type="entry name" value="CMD-like"/>
</dbReference>
<feature type="domain" description="Carboxymuconolactone decarboxylase-like" evidence="1">
    <location>
        <begin position="44"/>
        <end position="123"/>
    </location>
</feature>
<dbReference type="Gene3D" id="1.20.1290.10">
    <property type="entry name" value="AhpD-like"/>
    <property type="match status" value="1"/>
</dbReference>
<dbReference type="PANTHER" id="PTHR35446">
    <property type="entry name" value="SI:CH211-175M2.5"/>
    <property type="match status" value="1"/>
</dbReference>
<gene>
    <name evidence="2" type="ORF">ICT70_14360</name>
</gene>
<dbReference type="PANTHER" id="PTHR35446:SF2">
    <property type="entry name" value="CARBOXYMUCONOLACTONE DECARBOXYLASE-LIKE DOMAIN-CONTAINING PROTEIN"/>
    <property type="match status" value="1"/>
</dbReference>
<dbReference type="RefSeq" id="WP_191157847.1">
    <property type="nucleotide sequence ID" value="NZ_JACWUN010000024.1"/>
</dbReference>
<organism evidence="2 3">
    <name type="scientific">Pelovirga terrestris</name>
    <dbReference type="NCBI Taxonomy" id="2771352"/>
    <lineage>
        <taxon>Bacteria</taxon>
        <taxon>Pseudomonadati</taxon>
        <taxon>Thermodesulfobacteriota</taxon>
        <taxon>Desulfuromonadia</taxon>
        <taxon>Geobacterales</taxon>
        <taxon>Geobacteraceae</taxon>
        <taxon>Pelovirga</taxon>
    </lineage>
</organism>
<dbReference type="Pfam" id="PF02627">
    <property type="entry name" value="CMD"/>
    <property type="match status" value="1"/>
</dbReference>
<dbReference type="EMBL" id="JACWUN010000024">
    <property type="protein sequence ID" value="MBD1401842.1"/>
    <property type="molecule type" value="Genomic_DNA"/>
</dbReference>
<accession>A0A8J6QPM4</accession>
<dbReference type="InterPro" id="IPR029032">
    <property type="entry name" value="AhpD-like"/>
</dbReference>
<evidence type="ECO:0000313" key="3">
    <source>
        <dbReference type="Proteomes" id="UP000632828"/>
    </source>
</evidence>
<dbReference type="AlphaFoldDB" id="A0A8J6QPM4"/>
<dbReference type="NCBIfam" id="TIGR01926">
    <property type="entry name" value="peroxid_rel"/>
    <property type="match status" value="1"/>
</dbReference>
<evidence type="ECO:0000313" key="2">
    <source>
        <dbReference type="EMBL" id="MBD1401842.1"/>
    </source>
</evidence>
<keyword evidence="2" id="KW-0560">Oxidoreductase</keyword>
<keyword evidence="2" id="KW-0575">Peroxidase</keyword>
<keyword evidence="3" id="KW-1185">Reference proteome</keyword>